<dbReference type="PANTHER" id="PTHR22166:SF12">
    <property type="entry name" value="ENDOPLASMIC RETICULUM JUNCTION FORMATION PROTEIN LUNAPARK"/>
    <property type="match status" value="1"/>
</dbReference>
<dbReference type="GO" id="GO:0098826">
    <property type="term" value="C:endoplasmic reticulum tubular network membrane"/>
    <property type="evidence" value="ECO:0007669"/>
    <property type="project" value="UniProtKB-UniRule"/>
</dbReference>
<dbReference type="OrthoDB" id="1725934at2759"/>
<keyword evidence="5" id="KW-1185">Reference proteome</keyword>
<keyword evidence="1" id="KW-1133">Transmembrane helix</keyword>
<evidence type="ECO:0000313" key="5">
    <source>
        <dbReference type="Proteomes" id="UP001150925"/>
    </source>
</evidence>
<feature type="transmembrane region" description="Helical" evidence="1">
    <location>
        <begin position="76"/>
        <end position="94"/>
    </location>
</feature>
<dbReference type="InterPro" id="IPR040115">
    <property type="entry name" value="Lnp"/>
</dbReference>
<dbReference type="GO" id="GO:1903373">
    <property type="term" value="P:positive regulation of endoplasmic reticulum tubular network organization"/>
    <property type="evidence" value="ECO:0007669"/>
    <property type="project" value="UniProtKB-UniRule"/>
</dbReference>
<protein>
    <recommendedName>
        <fullName evidence="1">Endoplasmic reticulum junction formation protein lunapark</fullName>
    </recommendedName>
</protein>
<feature type="compositionally biased region" description="Polar residues" evidence="2">
    <location>
        <begin position="214"/>
        <end position="233"/>
    </location>
</feature>
<dbReference type="Proteomes" id="UP001150925">
    <property type="component" value="Unassembled WGS sequence"/>
</dbReference>
<dbReference type="EMBL" id="JANBPY010001204">
    <property type="protein sequence ID" value="KAJ1961100.1"/>
    <property type="molecule type" value="Genomic_DNA"/>
</dbReference>
<keyword evidence="1" id="KW-0256">Endoplasmic reticulum</keyword>
<gene>
    <name evidence="4" type="ORF">IWQ62_003986</name>
</gene>
<dbReference type="GO" id="GO:0071788">
    <property type="term" value="P:endoplasmic reticulum tubular network maintenance"/>
    <property type="evidence" value="ECO:0007669"/>
    <property type="project" value="UniProtKB-UniRule"/>
</dbReference>
<comment type="function">
    <text evidence="1">Plays a role in determining ER morphology.</text>
</comment>
<keyword evidence="1" id="KW-0862">Zinc</keyword>
<dbReference type="AlphaFoldDB" id="A0A9W8E6K4"/>
<keyword evidence="1" id="KW-0472">Membrane</keyword>
<feature type="compositionally biased region" description="Low complexity" evidence="2">
    <location>
        <begin position="375"/>
        <end position="390"/>
    </location>
</feature>
<dbReference type="GO" id="GO:0008270">
    <property type="term" value="F:zinc ion binding"/>
    <property type="evidence" value="ECO:0007669"/>
    <property type="project" value="UniProtKB-KW"/>
</dbReference>
<feature type="compositionally biased region" description="Low complexity" evidence="2">
    <location>
        <begin position="478"/>
        <end position="492"/>
    </location>
</feature>
<proteinExistence type="inferred from homology"/>
<evidence type="ECO:0000256" key="1">
    <source>
        <dbReference type="RuleBase" id="RU367073"/>
    </source>
</evidence>
<feature type="transmembrane region" description="Helical" evidence="1">
    <location>
        <begin position="48"/>
        <end position="67"/>
    </location>
</feature>
<feature type="region of interest" description="Disordered" evidence="2">
    <location>
        <begin position="331"/>
        <end position="545"/>
    </location>
</feature>
<feature type="domain" description="Lunapark zinc ribbon" evidence="3">
    <location>
        <begin position="251"/>
        <end position="302"/>
    </location>
</feature>
<feature type="compositionally biased region" description="Basic residues" evidence="2">
    <location>
        <begin position="529"/>
        <end position="545"/>
    </location>
</feature>
<name>A0A9W8E6K4_9FUNG</name>
<keyword evidence="1" id="KW-0863">Zinc-finger</keyword>
<dbReference type="InterPro" id="IPR019273">
    <property type="entry name" value="Lunapark_Znf"/>
</dbReference>
<organism evidence="4 5">
    <name type="scientific">Dispira parvispora</name>
    <dbReference type="NCBI Taxonomy" id="1520584"/>
    <lineage>
        <taxon>Eukaryota</taxon>
        <taxon>Fungi</taxon>
        <taxon>Fungi incertae sedis</taxon>
        <taxon>Zoopagomycota</taxon>
        <taxon>Kickxellomycotina</taxon>
        <taxon>Dimargaritomycetes</taxon>
        <taxon>Dimargaritales</taxon>
        <taxon>Dimargaritaceae</taxon>
        <taxon>Dispira</taxon>
    </lineage>
</organism>
<sequence length="545" mass="59754">MGALLSVFRGSGDTDYQQVLADLDEKIRLSQSQLAEIKVGEKKWSTVFLVYSLFAYAIYSLVFYFYLNHQADPLQLWLYKAIPVGLGPLFIYYTRKCIQLWYCRRQAWAETRIASLKEKQRVKVEELKKKTAYYTTKTLLERYDAPKAPVRTASGVSSAPTKRPPVSSPAAQLRQRMPGPGPLPPASVGRSPIPPFPGARTPAVLDGKDRAGPSGNSPTVNRPVSHSATSTKPVVSKPMGPASMSLSHRPWYDKLVDKIVGEEGPENRYALICRNCFAHNGLVLPQELQTTQYLCPKCGFFNGVKATPNGPQGKKRVARHSLGGPLLRQQMAELSSEEALSDKDDPKERRRRLREEAYRRRQTMPIRSLGSKQGESPSDSSAEESASAQGHHAESTDDGSLLSPDGNKHTALPSDAADQRTDEEDVPSAARGISLGANITMRRGRNVSSSVAGMPPPGSPTSPVESKPSTEDLEHPRVPSSPEVVPAESSRPISDAADTDSERQGPTNHSQELPLDNASDAHSLTSSTRSKKSTPRKRRGRKQTR</sequence>
<evidence type="ECO:0000259" key="3">
    <source>
        <dbReference type="Pfam" id="PF10058"/>
    </source>
</evidence>
<evidence type="ECO:0000256" key="2">
    <source>
        <dbReference type="SAM" id="MobiDB-lite"/>
    </source>
</evidence>
<comment type="caution">
    <text evidence="4">The sequence shown here is derived from an EMBL/GenBank/DDBJ whole genome shotgun (WGS) entry which is preliminary data.</text>
</comment>
<comment type="similarity">
    <text evidence="1">Belongs to the lunapark family.</text>
</comment>
<dbReference type="PANTHER" id="PTHR22166">
    <property type="entry name" value="ENDOPLASMIC RETICULUM JUNCTION FORMATION PROTEIN LUNAPARK"/>
    <property type="match status" value="1"/>
</dbReference>
<feature type="compositionally biased region" description="Basic and acidic residues" evidence="2">
    <location>
        <begin position="340"/>
        <end position="359"/>
    </location>
</feature>
<comment type="subcellular location">
    <subcellularLocation>
        <location evidence="1">Endoplasmic reticulum membrane</location>
        <topology evidence="1">Multi-pass membrane protein</topology>
    </subcellularLocation>
</comment>
<keyword evidence="1" id="KW-0812">Transmembrane</keyword>
<evidence type="ECO:0000313" key="4">
    <source>
        <dbReference type="EMBL" id="KAJ1961100.1"/>
    </source>
</evidence>
<feature type="compositionally biased region" description="Basic and acidic residues" evidence="2">
    <location>
        <begin position="468"/>
        <end position="477"/>
    </location>
</feature>
<feature type="region of interest" description="Disordered" evidence="2">
    <location>
        <begin position="150"/>
        <end position="245"/>
    </location>
</feature>
<comment type="domain">
    <text evidence="1">The C4-type zinc finger motif is necessary both for its ER three-way tubular junction localization and formation.</text>
</comment>
<accession>A0A9W8E6K4</accession>
<keyword evidence="1" id="KW-0479">Metal-binding</keyword>
<dbReference type="Pfam" id="PF10058">
    <property type="entry name" value="Zn_ribbon_10"/>
    <property type="match status" value="1"/>
</dbReference>
<reference evidence="4" key="1">
    <citation type="submission" date="2022-07" db="EMBL/GenBank/DDBJ databases">
        <title>Phylogenomic reconstructions and comparative analyses of Kickxellomycotina fungi.</title>
        <authorList>
            <person name="Reynolds N.K."/>
            <person name="Stajich J.E."/>
            <person name="Barry K."/>
            <person name="Grigoriev I.V."/>
            <person name="Crous P."/>
            <person name="Smith M.E."/>
        </authorList>
    </citation>
    <scope>NUCLEOTIDE SEQUENCE</scope>
    <source>
        <strain evidence="4">RSA 1196</strain>
    </source>
</reference>